<dbReference type="Proteomes" id="UP000829685">
    <property type="component" value="Unassembled WGS sequence"/>
</dbReference>
<name>A0A9P9WTQ6_9PEZI</name>
<keyword evidence="2" id="KW-0285">Flavoprotein</keyword>
<dbReference type="AlphaFoldDB" id="A0A9P9WTQ6"/>
<protein>
    <recommendedName>
        <fullName evidence="5">FAD-dependent oxidoreductase 2 FAD-binding domain-containing protein</fullName>
    </recommendedName>
</protein>
<reference evidence="6" key="1">
    <citation type="submission" date="2021-03" db="EMBL/GenBank/DDBJ databases">
        <title>Revisited historic fungal species revealed as producer of novel bioactive compounds through whole genome sequencing and comparative genomics.</title>
        <authorList>
            <person name="Vignolle G.A."/>
            <person name="Hochenegger N."/>
            <person name="Mach R.L."/>
            <person name="Mach-Aigner A.R."/>
            <person name="Javad Rahimi M."/>
            <person name="Salim K.A."/>
            <person name="Chan C.M."/>
            <person name="Lim L.B.L."/>
            <person name="Cai F."/>
            <person name="Druzhinina I.S."/>
            <person name="U'Ren J.M."/>
            <person name="Derntl C."/>
        </authorList>
    </citation>
    <scope>NUCLEOTIDE SEQUENCE</scope>
    <source>
        <strain evidence="6">TUCIM 5799</strain>
    </source>
</reference>
<comment type="caution">
    <text evidence="6">The sequence shown here is derived from an EMBL/GenBank/DDBJ whole genome shotgun (WGS) entry which is preliminary data.</text>
</comment>
<keyword evidence="3" id="KW-0274">FAD</keyword>
<dbReference type="PANTHER" id="PTHR43400">
    <property type="entry name" value="FUMARATE REDUCTASE"/>
    <property type="match status" value="1"/>
</dbReference>
<dbReference type="InterPro" id="IPR036188">
    <property type="entry name" value="FAD/NAD-bd_sf"/>
</dbReference>
<dbReference type="SUPFAM" id="SSF56425">
    <property type="entry name" value="Succinate dehydrogenase/fumarate reductase flavoprotein, catalytic domain"/>
    <property type="match status" value="1"/>
</dbReference>
<evidence type="ECO:0000256" key="4">
    <source>
        <dbReference type="ARBA" id="ARBA00023002"/>
    </source>
</evidence>
<keyword evidence="4" id="KW-0560">Oxidoreductase</keyword>
<dbReference type="InterPro" id="IPR027477">
    <property type="entry name" value="Succ_DH/fumarate_Rdtase_cat_sf"/>
</dbReference>
<evidence type="ECO:0000256" key="3">
    <source>
        <dbReference type="ARBA" id="ARBA00022827"/>
    </source>
</evidence>
<evidence type="ECO:0000256" key="1">
    <source>
        <dbReference type="ARBA" id="ARBA00001974"/>
    </source>
</evidence>
<dbReference type="SUPFAM" id="SSF51905">
    <property type="entry name" value="FAD/NAD(P)-binding domain"/>
    <property type="match status" value="1"/>
</dbReference>
<evidence type="ECO:0000313" key="6">
    <source>
        <dbReference type="EMBL" id="KAI1879199.1"/>
    </source>
</evidence>
<keyword evidence="7" id="KW-1185">Reference proteome</keyword>
<gene>
    <name evidence="6" type="ORF">JX265_002153</name>
</gene>
<dbReference type="Gene3D" id="3.50.50.60">
    <property type="entry name" value="FAD/NAD(P)-binding domain"/>
    <property type="match status" value="1"/>
</dbReference>
<sequence length="535" mass="58162">MSDQVERSLRVYRNFDIVIVGAGNAGFSAAISAAETLNPDSGNRVLLIDKCPEDWAGGNSYFTAGAMRAVHAGLGDVLPLVNNVDANTAKSIDLDPYTREDFIQDLHRVTDGRFDRSLGEILVNDSNATVKWLSGHGIRYQLSFNRQAYKVDGRYKFWGGMCLKTESGGKGLIQDYQSACKRLGVTVWHSIAAKQILLDPATGSFSSLMGEMATGDTVEIQAAALVLAAGGFEANPRMRAQYLGPGWDLAHVRGTPYNTGEVLEIAMRDISAKQGGHWSGCHATAWDANSPQHSGDRTISNEFTKSGYPLGVTLNTQGERFFDEGSDLRNYTYAKFGKSILGQPGGTAFQVWDTKGIPWLRSEEYRDDIVEKIHGSTLEELAETCAKVGLENPIRFVEEVKEYNGAVKFFQQENIDKKWDPTIKDGLSTQSSQKYLRIPKSNWALPIDESPYMAVKVRCGVTFTFGGLAIDAESSGVISNLTGQPVPGVFCCGEMVGGLFYQNYPGGSGLTAGAVFGRRAGQCAANIVNSMKAEK</sequence>
<comment type="cofactor">
    <cofactor evidence="1">
        <name>FAD</name>
        <dbReference type="ChEBI" id="CHEBI:57692"/>
    </cofactor>
</comment>
<proteinExistence type="predicted"/>
<dbReference type="InterPro" id="IPR003953">
    <property type="entry name" value="FAD-dep_OxRdtase_2_FAD-bd"/>
</dbReference>
<dbReference type="EMBL" id="JAFIMR010000004">
    <property type="protein sequence ID" value="KAI1879199.1"/>
    <property type="molecule type" value="Genomic_DNA"/>
</dbReference>
<evidence type="ECO:0000259" key="5">
    <source>
        <dbReference type="Pfam" id="PF00890"/>
    </source>
</evidence>
<dbReference type="InterPro" id="IPR050315">
    <property type="entry name" value="FAD-oxidoreductase_2"/>
</dbReference>
<evidence type="ECO:0000313" key="7">
    <source>
        <dbReference type="Proteomes" id="UP000829685"/>
    </source>
</evidence>
<dbReference type="PANTHER" id="PTHR43400:SF7">
    <property type="entry name" value="FAD-DEPENDENT OXIDOREDUCTASE 2 FAD BINDING DOMAIN-CONTAINING PROTEIN"/>
    <property type="match status" value="1"/>
</dbReference>
<feature type="domain" description="FAD-dependent oxidoreductase 2 FAD-binding" evidence="5">
    <location>
        <begin position="16"/>
        <end position="508"/>
    </location>
</feature>
<dbReference type="Pfam" id="PF00890">
    <property type="entry name" value="FAD_binding_2"/>
    <property type="match status" value="1"/>
</dbReference>
<dbReference type="GO" id="GO:0016491">
    <property type="term" value="F:oxidoreductase activity"/>
    <property type="evidence" value="ECO:0007669"/>
    <property type="project" value="UniProtKB-KW"/>
</dbReference>
<accession>A0A9P9WTQ6</accession>
<dbReference type="Gene3D" id="3.90.700.10">
    <property type="entry name" value="Succinate dehydrogenase/fumarate reductase flavoprotein, catalytic domain"/>
    <property type="match status" value="1"/>
</dbReference>
<dbReference type="NCBIfam" id="NF006130">
    <property type="entry name" value="PRK08274.1"/>
    <property type="match status" value="1"/>
</dbReference>
<evidence type="ECO:0000256" key="2">
    <source>
        <dbReference type="ARBA" id="ARBA00022630"/>
    </source>
</evidence>
<organism evidence="6 7">
    <name type="scientific">Neoarthrinium moseri</name>
    <dbReference type="NCBI Taxonomy" id="1658444"/>
    <lineage>
        <taxon>Eukaryota</taxon>
        <taxon>Fungi</taxon>
        <taxon>Dikarya</taxon>
        <taxon>Ascomycota</taxon>
        <taxon>Pezizomycotina</taxon>
        <taxon>Sordariomycetes</taxon>
        <taxon>Xylariomycetidae</taxon>
        <taxon>Amphisphaeriales</taxon>
        <taxon>Apiosporaceae</taxon>
        <taxon>Neoarthrinium</taxon>
    </lineage>
</organism>